<feature type="binding site" evidence="4">
    <location>
        <position position="97"/>
    </location>
    <ligand>
        <name>Zn(2+)</name>
        <dbReference type="ChEBI" id="CHEBI:29105"/>
    </ligand>
</feature>
<comment type="caution">
    <text evidence="5">The sequence shown here is derived from an EMBL/GenBank/DDBJ whole genome shotgun (WGS) entry which is preliminary data.</text>
</comment>
<comment type="similarity">
    <text evidence="1">Belongs to the beta-class carbonic anhydrase family.</text>
</comment>
<evidence type="ECO:0000256" key="1">
    <source>
        <dbReference type="ARBA" id="ARBA00006217"/>
    </source>
</evidence>
<evidence type="ECO:0000256" key="2">
    <source>
        <dbReference type="ARBA" id="ARBA00022723"/>
    </source>
</evidence>
<dbReference type="InterPro" id="IPR036874">
    <property type="entry name" value="Carbonic_anhydrase_sf"/>
</dbReference>
<gene>
    <name evidence="5" type="ORF">COB13_14895</name>
</gene>
<comment type="cofactor">
    <cofactor evidence="4">
        <name>Zn(2+)</name>
        <dbReference type="ChEBI" id="CHEBI:29105"/>
    </cofactor>
    <text evidence="4">Binds 1 zinc ion per subunit.</text>
</comment>
<dbReference type="SUPFAM" id="SSF53056">
    <property type="entry name" value="beta-carbonic anhydrase, cab"/>
    <property type="match status" value="1"/>
</dbReference>
<dbReference type="InterPro" id="IPR001765">
    <property type="entry name" value="Carbonic_anhydrase"/>
</dbReference>
<name>A0A2A4YU55_9PROT</name>
<dbReference type="SMART" id="SM00947">
    <property type="entry name" value="Pro_CA"/>
    <property type="match status" value="1"/>
</dbReference>
<dbReference type="Pfam" id="PF00484">
    <property type="entry name" value="Pro_CA"/>
    <property type="match status" value="1"/>
</dbReference>
<feature type="binding site" evidence="4">
    <location>
        <position position="100"/>
    </location>
    <ligand>
        <name>Zn(2+)</name>
        <dbReference type="ChEBI" id="CHEBI:29105"/>
    </ligand>
</feature>
<organism evidence="5">
    <name type="scientific">OCS116 cluster bacterium</name>
    <dbReference type="NCBI Taxonomy" id="2030921"/>
    <lineage>
        <taxon>Bacteria</taxon>
        <taxon>Pseudomonadati</taxon>
        <taxon>Pseudomonadota</taxon>
        <taxon>Alphaproteobacteria</taxon>
        <taxon>OCS116 cluster</taxon>
    </lineage>
</organism>
<dbReference type="PANTHER" id="PTHR43175:SF3">
    <property type="entry name" value="CARBON DISULFIDE HYDROLASE"/>
    <property type="match status" value="1"/>
</dbReference>
<keyword evidence="2 4" id="KW-0479">Metal-binding</keyword>
<evidence type="ECO:0000256" key="3">
    <source>
        <dbReference type="ARBA" id="ARBA00022833"/>
    </source>
</evidence>
<dbReference type="AlphaFoldDB" id="A0A2A4YU55"/>
<protein>
    <recommendedName>
        <fullName evidence="6">Carbonic anhydrase</fullName>
    </recommendedName>
</protein>
<reference key="1">
    <citation type="submission" date="2017-08" db="EMBL/GenBank/DDBJ databases">
        <title>A dynamic microbial community with high functional redundancy inhabits the cold, oxic subseafloor aquifer.</title>
        <authorList>
            <person name="Tully B.J."/>
            <person name="Wheat C.G."/>
            <person name="Glazer B.T."/>
            <person name="Huber J.A."/>
        </authorList>
    </citation>
    <scope>NUCLEOTIDE SEQUENCE [LARGE SCALE GENOMIC DNA]</scope>
</reference>
<proteinExistence type="inferred from homology"/>
<evidence type="ECO:0000313" key="5">
    <source>
        <dbReference type="EMBL" id="PCI97847.1"/>
    </source>
</evidence>
<dbReference type="EMBL" id="NVUS01000026">
    <property type="protein sequence ID" value="PCI97847.1"/>
    <property type="molecule type" value="Genomic_DNA"/>
</dbReference>
<evidence type="ECO:0000256" key="4">
    <source>
        <dbReference type="PIRSR" id="PIRSR601765-1"/>
    </source>
</evidence>
<evidence type="ECO:0008006" key="6">
    <source>
        <dbReference type="Google" id="ProtNLM"/>
    </source>
</evidence>
<reference evidence="5" key="2">
    <citation type="journal article" date="2018" name="ISME J.">
        <title>A dynamic microbial community with high functional redundancy inhabits the cold, oxic subseafloor aquifer.</title>
        <authorList>
            <person name="Tully B.J."/>
            <person name="Wheat C.G."/>
            <person name="Glazer B.T."/>
            <person name="Huber J.A."/>
        </authorList>
    </citation>
    <scope>NUCLEOTIDE SEQUENCE</scope>
    <source>
        <strain evidence="5">NORP83</strain>
    </source>
</reference>
<feature type="binding site" evidence="4">
    <location>
        <position position="36"/>
    </location>
    <ligand>
        <name>Zn(2+)</name>
        <dbReference type="ChEBI" id="CHEBI:29105"/>
    </ligand>
</feature>
<accession>A0A2A4YU55</accession>
<dbReference type="PANTHER" id="PTHR43175">
    <property type="entry name" value="CARBONIC ANHYDRASE"/>
    <property type="match status" value="1"/>
</dbReference>
<dbReference type="GO" id="GO:0004089">
    <property type="term" value="F:carbonate dehydratase activity"/>
    <property type="evidence" value="ECO:0007669"/>
    <property type="project" value="InterPro"/>
</dbReference>
<keyword evidence="3 4" id="KW-0862">Zinc</keyword>
<sequence length="175" mass="19381">MSNMHTLITRNKKFAKDFTKAELPILPNLRMVILSCVDARVDPAHIFKLELGEAVVIRNNGGRVTKAAIEEIAGLAAMVAMMDGDKQGGFELVLLQHTQCGAERFTNPDMQKMFKEKLGIDVSESAIHDHNESLVEDVERLRSSPNIPKHIITSGYIYDVQNGQVQEIIAPSKLG</sequence>
<dbReference type="Gene3D" id="3.40.1050.10">
    <property type="entry name" value="Carbonic anhydrase"/>
    <property type="match status" value="1"/>
</dbReference>
<feature type="binding site" evidence="4">
    <location>
        <position position="38"/>
    </location>
    <ligand>
        <name>Zn(2+)</name>
        <dbReference type="ChEBI" id="CHEBI:29105"/>
    </ligand>
</feature>
<dbReference type="GO" id="GO:0008270">
    <property type="term" value="F:zinc ion binding"/>
    <property type="evidence" value="ECO:0007669"/>
    <property type="project" value="InterPro"/>
</dbReference>